<feature type="compositionally biased region" description="Polar residues" evidence="1">
    <location>
        <begin position="48"/>
        <end position="76"/>
    </location>
</feature>
<dbReference type="EMBL" id="CAMPGE010018558">
    <property type="protein sequence ID" value="CAI2376966.1"/>
    <property type="molecule type" value="Genomic_DNA"/>
</dbReference>
<dbReference type="InterPro" id="IPR010736">
    <property type="entry name" value="SHIPPO-rpt"/>
</dbReference>
<name>A0AAD1XQQ9_EUPCR</name>
<evidence type="ECO:0000313" key="3">
    <source>
        <dbReference type="Proteomes" id="UP001295684"/>
    </source>
</evidence>
<organism evidence="2 3">
    <name type="scientific">Euplotes crassus</name>
    <dbReference type="NCBI Taxonomy" id="5936"/>
    <lineage>
        <taxon>Eukaryota</taxon>
        <taxon>Sar</taxon>
        <taxon>Alveolata</taxon>
        <taxon>Ciliophora</taxon>
        <taxon>Intramacronucleata</taxon>
        <taxon>Spirotrichea</taxon>
        <taxon>Hypotrichia</taxon>
        <taxon>Euplotida</taxon>
        <taxon>Euplotidae</taxon>
        <taxon>Moneuplotes</taxon>
    </lineage>
</organism>
<dbReference type="Proteomes" id="UP001295684">
    <property type="component" value="Unassembled WGS sequence"/>
</dbReference>
<gene>
    <name evidence="2" type="ORF">ECRASSUSDP1_LOCUS18345</name>
</gene>
<reference evidence="2" key="1">
    <citation type="submission" date="2023-07" db="EMBL/GenBank/DDBJ databases">
        <authorList>
            <consortium name="AG Swart"/>
            <person name="Singh M."/>
            <person name="Singh A."/>
            <person name="Seah K."/>
            <person name="Emmerich C."/>
        </authorList>
    </citation>
    <scope>NUCLEOTIDE SEQUENCE</scope>
    <source>
        <strain evidence="2">DP1</strain>
    </source>
</reference>
<proteinExistence type="predicted"/>
<evidence type="ECO:0000256" key="1">
    <source>
        <dbReference type="SAM" id="MobiDB-lite"/>
    </source>
</evidence>
<dbReference type="Pfam" id="PF07004">
    <property type="entry name" value="SHIPPO-rpt"/>
    <property type="match status" value="3"/>
</dbReference>
<dbReference type="AlphaFoldDB" id="A0AAD1XQQ9"/>
<feature type="region of interest" description="Disordered" evidence="1">
    <location>
        <begin position="44"/>
        <end position="83"/>
    </location>
</feature>
<keyword evidence="3" id="KW-1185">Reference proteome</keyword>
<feature type="region of interest" description="Disordered" evidence="1">
    <location>
        <begin position="186"/>
        <end position="216"/>
    </location>
</feature>
<comment type="caution">
    <text evidence="2">The sequence shown here is derived from an EMBL/GenBank/DDBJ whole genome shotgun (WGS) entry which is preliminary data.</text>
</comment>
<dbReference type="PANTHER" id="PTHR21580:SF28">
    <property type="entry name" value="BOREALIN N-TERMINAL DOMAIN-CONTAINING PROTEIN-RELATED"/>
    <property type="match status" value="1"/>
</dbReference>
<sequence length="286" mass="31030">MAKVLERSKSVMNNPLNSSTSKQQFSFSKADRFGTNLKDKFGTGYLNLPTTKSNRSTSFGYGNKVSTTGKNESPSPGTYKIPSDFDPVRKGKMYSFRCSWKAYNKVYQKEGFKNTKASDPNVPGPGTYKEVPTFGEKGRKITLKGKLKDLQSCVIGPGPGTYQNHTAIPKTGKNFCSRYKSISNGAIGPPTNSRFRDNTKTSGDMPGPGQYTPRTGLASTGHYFLSTFKSSGSTVLGGANRVSTQRVSMDGPGPGSYILPSDFGYPSTQKRRGKQAKRPGRASSQL</sequence>
<dbReference type="InterPro" id="IPR051291">
    <property type="entry name" value="CIMAP"/>
</dbReference>
<protein>
    <submittedName>
        <fullName evidence="2">Uncharacterized protein</fullName>
    </submittedName>
</protein>
<feature type="region of interest" description="Disordered" evidence="1">
    <location>
        <begin position="1"/>
        <end position="24"/>
    </location>
</feature>
<feature type="region of interest" description="Disordered" evidence="1">
    <location>
        <begin position="244"/>
        <end position="286"/>
    </location>
</feature>
<evidence type="ECO:0000313" key="2">
    <source>
        <dbReference type="EMBL" id="CAI2376966.1"/>
    </source>
</evidence>
<accession>A0AAD1XQQ9</accession>
<dbReference type="PANTHER" id="PTHR21580">
    <property type="entry name" value="SHIPPO-1-RELATED"/>
    <property type="match status" value="1"/>
</dbReference>
<feature type="compositionally biased region" description="Basic residues" evidence="1">
    <location>
        <begin position="269"/>
        <end position="280"/>
    </location>
</feature>